<organism evidence="4 5">
    <name type="scientific">Fulvivirga sediminis</name>
    <dbReference type="NCBI Taxonomy" id="2803949"/>
    <lineage>
        <taxon>Bacteria</taxon>
        <taxon>Pseudomonadati</taxon>
        <taxon>Bacteroidota</taxon>
        <taxon>Cytophagia</taxon>
        <taxon>Cytophagales</taxon>
        <taxon>Fulvivirgaceae</taxon>
        <taxon>Fulvivirga</taxon>
    </lineage>
</organism>
<feature type="signal peptide" evidence="1">
    <location>
        <begin position="1"/>
        <end position="20"/>
    </location>
</feature>
<evidence type="ECO:0000259" key="3">
    <source>
        <dbReference type="Pfam" id="PF20732"/>
    </source>
</evidence>
<dbReference type="InterPro" id="IPR008302">
    <property type="entry name" value="NamZ"/>
</dbReference>
<dbReference type="PANTHER" id="PTHR42915">
    <property type="entry name" value="HYPOTHETICAL 460 KDA PROTEIN IN FEUA-SIGW INTERGENIC REGION [PRECURSOR]"/>
    <property type="match status" value="1"/>
</dbReference>
<feature type="chain" id="PRO_5037232367" evidence="1">
    <location>
        <begin position="21"/>
        <end position="390"/>
    </location>
</feature>
<dbReference type="Pfam" id="PF07075">
    <property type="entry name" value="NamZ_N"/>
    <property type="match status" value="1"/>
</dbReference>
<feature type="domain" description="Peptidoglycan beta-N-acetylmuramidase NamZ C-terminal" evidence="3">
    <location>
        <begin position="250"/>
        <end position="386"/>
    </location>
</feature>
<dbReference type="Pfam" id="PF20732">
    <property type="entry name" value="NamZ_C"/>
    <property type="match status" value="1"/>
</dbReference>
<feature type="domain" description="Peptidoglycan beta-N-acetylmuramidase NamZ N-terminal" evidence="2">
    <location>
        <begin position="47"/>
        <end position="244"/>
    </location>
</feature>
<dbReference type="PANTHER" id="PTHR42915:SF1">
    <property type="entry name" value="PEPTIDOGLYCAN BETA-N-ACETYLMURAMIDASE NAMZ"/>
    <property type="match status" value="1"/>
</dbReference>
<accession>A0A937FBX4</accession>
<evidence type="ECO:0000313" key="5">
    <source>
        <dbReference type="Proteomes" id="UP000659388"/>
    </source>
</evidence>
<evidence type="ECO:0000259" key="2">
    <source>
        <dbReference type="Pfam" id="PF07075"/>
    </source>
</evidence>
<dbReference type="Gene3D" id="3.40.50.12170">
    <property type="entry name" value="Uncharacterised protein PF07075, DUF1343"/>
    <property type="match status" value="1"/>
</dbReference>
<name>A0A937FBX4_9BACT</name>
<dbReference type="PIRSF" id="PIRSF016719">
    <property type="entry name" value="UCP016719"/>
    <property type="match status" value="1"/>
</dbReference>
<dbReference type="EMBL" id="JAESIY010000010">
    <property type="protein sequence ID" value="MBL3658050.1"/>
    <property type="molecule type" value="Genomic_DNA"/>
</dbReference>
<evidence type="ECO:0000256" key="1">
    <source>
        <dbReference type="SAM" id="SignalP"/>
    </source>
</evidence>
<dbReference type="GO" id="GO:0033922">
    <property type="term" value="F:peptidoglycan beta-N-acetylmuramidase activity"/>
    <property type="evidence" value="ECO:0007669"/>
    <property type="project" value="InterPro"/>
</dbReference>
<dbReference type="AlphaFoldDB" id="A0A937FBX4"/>
<dbReference type="Gene3D" id="3.90.1150.140">
    <property type="match status" value="1"/>
</dbReference>
<evidence type="ECO:0000313" key="4">
    <source>
        <dbReference type="EMBL" id="MBL3658050.1"/>
    </source>
</evidence>
<reference evidence="4" key="1">
    <citation type="submission" date="2021-01" db="EMBL/GenBank/DDBJ databases">
        <title>Fulvivirga kasyanovii gen. nov., sp nov., a novel member of the phylum Bacteroidetes isolated from seawater in a mussel farm.</title>
        <authorList>
            <person name="Zhao L.-H."/>
            <person name="Wang Z.-J."/>
        </authorList>
    </citation>
    <scope>NUCLEOTIDE SEQUENCE</scope>
    <source>
        <strain evidence="4">2943</strain>
    </source>
</reference>
<dbReference type="PROSITE" id="PS51257">
    <property type="entry name" value="PROKAR_LIPOPROTEIN"/>
    <property type="match status" value="1"/>
</dbReference>
<keyword evidence="5" id="KW-1185">Reference proteome</keyword>
<sequence>MNRLVLLLSFFMVLCSCSFSQPKSPQPITPGAYNLPAYLPLLKGKKIALVVNQTSEIRGTHLVDTLLSLGIEVKKVFSPEHGFRGQAADGELVKDGMDAKTHTPIISLYGNHRKPTNEDLKGLDIIIFDIQDVGTRFYTYISTMHYVMDACATNKVDLLVLDRPNPNGMYIDGPIRTEKFKSFIAMDPIPVLHGLTVGELALMINGENWLEGGEKCSLRVIPVKNYDHSDQYSLPVKPSPNLPSDLAIELYPSLCFFEGTVVSVGRGTYEPFLQIGHPAFTDMPDKFTPTSIKGMSNEPPHEGKTCYGINFTKKKNVKGGLNLDYLINFYKKYNRKDFFKPYFNTLAGTDQLQAQIKEGLSEKEIKQTWEEGLKKYKTIRTKYLLYPDNE</sequence>
<protein>
    <submittedName>
        <fullName evidence="4">DUF1343 domain-containing protein</fullName>
    </submittedName>
</protein>
<gene>
    <name evidence="4" type="ORF">JL102_18005</name>
</gene>
<proteinExistence type="predicted"/>
<dbReference type="InterPro" id="IPR048502">
    <property type="entry name" value="NamZ_N"/>
</dbReference>
<comment type="caution">
    <text evidence="4">The sequence shown here is derived from an EMBL/GenBank/DDBJ whole genome shotgun (WGS) entry which is preliminary data.</text>
</comment>
<dbReference type="RefSeq" id="WP_202245842.1">
    <property type="nucleotide sequence ID" value="NZ_JAESIY010000010.1"/>
</dbReference>
<keyword evidence="1" id="KW-0732">Signal</keyword>
<dbReference type="InterPro" id="IPR048503">
    <property type="entry name" value="NamZ_C"/>
</dbReference>
<dbReference type="Proteomes" id="UP000659388">
    <property type="component" value="Unassembled WGS sequence"/>
</dbReference>